<dbReference type="AlphaFoldDB" id="X6NZ44"/>
<organism evidence="3 4">
    <name type="scientific">Reticulomyxa filosa</name>
    <dbReference type="NCBI Taxonomy" id="46433"/>
    <lineage>
        <taxon>Eukaryota</taxon>
        <taxon>Sar</taxon>
        <taxon>Rhizaria</taxon>
        <taxon>Retaria</taxon>
        <taxon>Foraminifera</taxon>
        <taxon>Monothalamids</taxon>
        <taxon>Reticulomyxidae</taxon>
        <taxon>Reticulomyxa</taxon>
    </lineage>
</organism>
<keyword evidence="2" id="KW-0812">Transmembrane</keyword>
<gene>
    <name evidence="3" type="ORF">RFI_05880</name>
</gene>
<keyword evidence="4" id="KW-1185">Reference proteome</keyword>
<feature type="transmembrane region" description="Helical" evidence="2">
    <location>
        <begin position="73"/>
        <end position="90"/>
    </location>
</feature>
<keyword evidence="2" id="KW-1133">Transmembrane helix</keyword>
<evidence type="ECO:0000256" key="2">
    <source>
        <dbReference type="SAM" id="Phobius"/>
    </source>
</evidence>
<dbReference type="Proteomes" id="UP000023152">
    <property type="component" value="Unassembled WGS sequence"/>
</dbReference>
<evidence type="ECO:0000313" key="4">
    <source>
        <dbReference type="Proteomes" id="UP000023152"/>
    </source>
</evidence>
<name>X6NZ44_RETFI</name>
<keyword evidence="2" id="KW-0472">Membrane</keyword>
<accession>X6NZ44</accession>
<comment type="caution">
    <text evidence="3">The sequence shown here is derived from an EMBL/GenBank/DDBJ whole genome shotgun (WGS) entry which is preliminary data.</text>
</comment>
<feature type="compositionally biased region" description="Basic residues" evidence="1">
    <location>
        <begin position="48"/>
        <end position="65"/>
    </location>
</feature>
<protein>
    <submittedName>
        <fullName evidence="3">Uncharacterized protein</fullName>
    </submittedName>
</protein>
<dbReference type="EMBL" id="ASPP01005059">
    <property type="protein sequence ID" value="ETO31241.1"/>
    <property type="molecule type" value="Genomic_DNA"/>
</dbReference>
<sequence>TKQKKQKIAHENFIFFLKSAIKSDFNLQAKKRKKLSTILSLKKEKPHKERKQKKSHTQKKHKTKRMRNDKEQIEYVLFCFYSVLLLIFNLRNLNNDRSTVHKEITERERKIKIKIKIKCSKNV</sequence>
<reference evidence="3 4" key="1">
    <citation type="journal article" date="2013" name="Curr. Biol.">
        <title>The Genome of the Foraminiferan Reticulomyxa filosa.</title>
        <authorList>
            <person name="Glockner G."/>
            <person name="Hulsmann N."/>
            <person name="Schleicher M."/>
            <person name="Noegel A.A."/>
            <person name="Eichinger L."/>
            <person name="Gallinger C."/>
            <person name="Pawlowski J."/>
            <person name="Sierra R."/>
            <person name="Euteneuer U."/>
            <person name="Pillet L."/>
            <person name="Moustafa A."/>
            <person name="Platzer M."/>
            <person name="Groth M."/>
            <person name="Szafranski K."/>
            <person name="Schliwa M."/>
        </authorList>
    </citation>
    <scope>NUCLEOTIDE SEQUENCE [LARGE SCALE GENOMIC DNA]</scope>
</reference>
<evidence type="ECO:0000256" key="1">
    <source>
        <dbReference type="SAM" id="MobiDB-lite"/>
    </source>
</evidence>
<feature type="non-terminal residue" evidence="3">
    <location>
        <position position="1"/>
    </location>
</feature>
<evidence type="ECO:0000313" key="3">
    <source>
        <dbReference type="EMBL" id="ETO31241.1"/>
    </source>
</evidence>
<feature type="region of interest" description="Disordered" evidence="1">
    <location>
        <begin position="38"/>
        <end position="66"/>
    </location>
</feature>
<proteinExistence type="predicted"/>